<feature type="region of interest" description="Disordered" evidence="17">
    <location>
        <begin position="921"/>
        <end position="955"/>
    </location>
</feature>
<dbReference type="Pfam" id="PF00060">
    <property type="entry name" value="Lig_chan"/>
    <property type="match status" value="1"/>
</dbReference>
<feature type="disulfide bond" evidence="16">
    <location>
        <begin position="751"/>
        <end position="807"/>
    </location>
</feature>
<evidence type="ECO:0000256" key="7">
    <source>
        <dbReference type="ARBA" id="ARBA00022989"/>
    </source>
</evidence>
<dbReference type="CDD" id="cd19990">
    <property type="entry name" value="PBP1_GABAb_receptor_plant"/>
    <property type="match status" value="1"/>
</dbReference>
<evidence type="ECO:0000256" key="5">
    <source>
        <dbReference type="ARBA" id="ARBA00022692"/>
    </source>
</evidence>
<dbReference type="SUPFAM" id="SSF53850">
    <property type="entry name" value="Periplasmic binding protein-like II"/>
    <property type="match status" value="1"/>
</dbReference>
<keyword evidence="7 18" id="KW-1133">Transmembrane helix</keyword>
<dbReference type="Gene3D" id="1.10.287.70">
    <property type="match status" value="1"/>
</dbReference>
<feature type="transmembrane region" description="Helical" evidence="18">
    <location>
        <begin position="648"/>
        <end position="672"/>
    </location>
</feature>
<evidence type="ECO:0000256" key="15">
    <source>
        <dbReference type="PIRNR" id="PIRNR037090"/>
    </source>
</evidence>
<evidence type="ECO:0000313" key="22">
    <source>
        <dbReference type="RefSeq" id="XP_031376345.1"/>
    </source>
</evidence>
<evidence type="ECO:0000256" key="9">
    <source>
        <dbReference type="ARBA" id="ARBA00023136"/>
    </source>
</evidence>
<dbReference type="InterPro" id="IPR044440">
    <property type="entry name" value="GABAb_receptor_plant_PBP1"/>
</dbReference>
<feature type="transmembrane region" description="Helical" evidence="18">
    <location>
        <begin position="588"/>
        <end position="606"/>
    </location>
</feature>
<dbReference type="FunFam" id="1.10.287.70:FF:000037">
    <property type="entry name" value="Glutamate receptor"/>
    <property type="match status" value="1"/>
</dbReference>
<evidence type="ECO:0000256" key="2">
    <source>
        <dbReference type="ARBA" id="ARBA00008685"/>
    </source>
</evidence>
<evidence type="ECO:0000256" key="14">
    <source>
        <dbReference type="ARBA" id="ARBA00049638"/>
    </source>
</evidence>
<keyword evidence="6 19" id="KW-0732">Signal</keyword>
<comment type="function">
    <text evidence="15">Glutamate-gated receptor that probably acts as non-selective cation channel.</text>
</comment>
<comment type="subcellular location">
    <subcellularLocation>
        <location evidence="1">Membrane</location>
        <topology evidence="1">Multi-pass membrane protein</topology>
    </subcellularLocation>
</comment>
<feature type="chain" id="PRO_5028424476" description="Glutamate receptor" evidence="19">
    <location>
        <begin position="22"/>
        <end position="955"/>
    </location>
</feature>
<evidence type="ECO:0000313" key="21">
    <source>
        <dbReference type="Proteomes" id="UP000515151"/>
    </source>
</evidence>
<dbReference type="Gene3D" id="3.40.190.10">
    <property type="entry name" value="Periplasmic binding protein-like II"/>
    <property type="match status" value="2"/>
</dbReference>
<proteinExistence type="inferred from homology"/>
<dbReference type="InterPro" id="IPR001828">
    <property type="entry name" value="ANF_lig-bd_rcpt"/>
</dbReference>
<keyword evidence="9 15" id="KW-0472">Membrane</keyword>
<dbReference type="Proteomes" id="UP000515151">
    <property type="component" value="Chromosome 1"/>
</dbReference>
<dbReference type="InterPro" id="IPR028082">
    <property type="entry name" value="Peripla_BP_I"/>
</dbReference>
<feature type="transmembrane region" description="Helical" evidence="18">
    <location>
        <begin position="827"/>
        <end position="849"/>
    </location>
</feature>
<comment type="similarity">
    <text evidence="2 15">Belongs to the glutamate-gated ion channel (TC 1.A.10.1) family.</text>
</comment>
<evidence type="ECO:0000256" key="8">
    <source>
        <dbReference type="ARBA" id="ARBA00023065"/>
    </source>
</evidence>
<evidence type="ECO:0000256" key="19">
    <source>
        <dbReference type="SAM" id="SignalP"/>
    </source>
</evidence>
<evidence type="ECO:0000256" key="10">
    <source>
        <dbReference type="ARBA" id="ARBA00023170"/>
    </source>
</evidence>
<evidence type="ECO:0000256" key="12">
    <source>
        <dbReference type="ARBA" id="ARBA00023286"/>
    </source>
</evidence>
<dbReference type="AlphaFoldDB" id="A0A6P8C158"/>
<feature type="region of interest" description="Disordered" evidence="17">
    <location>
        <begin position="876"/>
        <end position="904"/>
    </location>
</feature>
<keyword evidence="4 15" id="KW-0813">Transport</keyword>
<dbReference type="InterPro" id="IPR000337">
    <property type="entry name" value="GPCR_3"/>
</dbReference>
<comment type="subunit">
    <text evidence="3">May form heteromers.</text>
</comment>
<dbReference type="Gene3D" id="3.40.50.2300">
    <property type="match status" value="2"/>
</dbReference>
<dbReference type="PANTHER" id="PTHR34836:SF1">
    <property type="entry name" value="OS09G0428600 PROTEIN"/>
    <property type="match status" value="1"/>
</dbReference>
<feature type="domain" description="Ionotropic glutamate receptor C-terminal" evidence="20">
    <location>
        <begin position="456"/>
        <end position="803"/>
    </location>
</feature>
<evidence type="ECO:0000256" key="13">
    <source>
        <dbReference type="ARBA" id="ARBA00023303"/>
    </source>
</evidence>
<keyword evidence="10 15" id="KW-0675">Receptor</keyword>
<reference evidence="21" key="1">
    <citation type="journal article" date="2020" name="Plant Biotechnol. J.">
        <title>The pomegranate (Punica granatum L.) draft genome dissects genetic divergence between soft- and hard-seeded cultivars.</title>
        <authorList>
            <person name="Luo X."/>
            <person name="Li H."/>
            <person name="Wu Z."/>
            <person name="Yao W."/>
            <person name="Zhao P."/>
            <person name="Cao D."/>
            <person name="Yu H."/>
            <person name="Li K."/>
            <person name="Poudel K."/>
            <person name="Zhao D."/>
            <person name="Zhang F."/>
            <person name="Xia X."/>
            <person name="Chen L."/>
            <person name="Wang Q."/>
            <person name="Jing D."/>
            <person name="Cao S."/>
        </authorList>
    </citation>
    <scope>NUCLEOTIDE SEQUENCE [LARGE SCALE GENOMIC DNA]</scope>
    <source>
        <strain evidence="21">cv. Tunisia</strain>
    </source>
</reference>
<evidence type="ECO:0000256" key="3">
    <source>
        <dbReference type="ARBA" id="ARBA00011095"/>
    </source>
</evidence>
<feature type="compositionally biased region" description="Basic and acidic residues" evidence="17">
    <location>
        <begin position="876"/>
        <end position="890"/>
    </location>
</feature>
<keyword evidence="12 15" id="KW-1071">Ligand-gated ion channel</keyword>
<dbReference type="InterPro" id="IPR017103">
    <property type="entry name" value="Iontropic_Glu_rcpt_pln"/>
</dbReference>
<dbReference type="InterPro" id="IPR015683">
    <property type="entry name" value="Ionotropic_Glu_rcpt"/>
</dbReference>
<evidence type="ECO:0000256" key="16">
    <source>
        <dbReference type="PIRSR" id="PIRSR037090-50"/>
    </source>
</evidence>
<sequence length="955" mass="106084">MHSGTPLQLSVLLLLVMQCSSQPSGQNGLGNVDIGVILDLDSYVGRMSKTSLEMAVKDFYGTHQNYTTRLVLHSRDSGSGVVEAASAAIELLKNKKVKAILGPQKSSQADFISEIGNKTQVPIISFTATLPLVSHIETPYFIRVARSDTYQLQAITSIVKSFHWHQVVPIYDATNYGSGVITYLSDALQKVGVTVPHGCGISPSATDDQILKELYKLMTMQTRVFVVHMLPSLASRVFLKANEAGMMSKGYAWIVTDGITSLLETMDNPVIDSMQGVIGLKPYIENSTELVQFTERWKQKFSQQNPNIDRIQLSAFGLWAYDTIYALARAVESVNNIADSRFTQSVAENNLTDLASIGIFQSGPKLLWSMLNTEFKGLSGEFRLINGQLPVSSFQIVNSVGNTSKEIGFWTENGGITKQLNPDTRTSDNSGLRTVIWSGGSVEIPKGWEIPTNGRKLKVGLPVKSGFYQFINVERDNFTNAPIVTGYCRDIFEAVMKALPFGVPFEYVPFETSEGSGESKGNYDDLVHEVSREAYDIVVGDITILLNRSLYAEFTLPYTESGVSMIVRVKGDAKKNAWIFTKPLKMELWITIGAFFVYTGIIIWVLEHRVNTEFRGTPGKQIGMILWFSFSTLVFAHRERVMSNLTRFVLIVWVFVVLVLSSSYTASLTSLLTVQQLQPTFTDIDNLIRNGGSIGYQEGSFLYGVLKESIDESKLQVLRTAEDYNEALSNGSVSAIVDELPYLRFVLSQYCSKFRMVGPTNRTAGFGFAFPKGSPLVPEISRAILKVTESKEMNDITAFWFKSKSECSEQDETTVVSNSLSLNSFKGLFLIAWVSSTTALAIFLVNFLYENREILTSRAPIPQKLTAIAKTFNEKKEDAEEAKKKEKEQQETEMSDINDVPQGFMYDPTSLSPRAISLAQHEEGMFSPDEGLSSTEPGTPYHEIAVTRASEEDRQ</sequence>
<dbReference type="OrthoDB" id="5984008at2759"/>
<keyword evidence="5 18" id="KW-0812">Transmembrane</keyword>
<evidence type="ECO:0000259" key="20">
    <source>
        <dbReference type="SMART" id="SM00079"/>
    </source>
</evidence>
<evidence type="ECO:0000256" key="11">
    <source>
        <dbReference type="ARBA" id="ARBA00023180"/>
    </source>
</evidence>
<dbReference type="FunFam" id="3.40.50.2300:FF:000188">
    <property type="entry name" value="Glutamate receptor"/>
    <property type="match status" value="1"/>
</dbReference>
<keyword evidence="11" id="KW-0325">Glycoprotein</keyword>
<comment type="function">
    <text evidence="14">Glutamate-gated receptor that probably acts as a non-selective cation channel. May be involved in light-signal transduction and calcium homeostasis via the regulation of calcium influx into cells.</text>
</comment>
<dbReference type="RefSeq" id="XP_031376345.1">
    <property type="nucleotide sequence ID" value="XM_031520485.1"/>
</dbReference>
<dbReference type="GeneID" id="116192069"/>
<dbReference type="SMR" id="A0A6P8C158"/>
<organism evidence="21 22">
    <name type="scientific">Punica granatum</name>
    <name type="common">Pomegranate</name>
    <dbReference type="NCBI Taxonomy" id="22663"/>
    <lineage>
        <taxon>Eukaryota</taxon>
        <taxon>Viridiplantae</taxon>
        <taxon>Streptophyta</taxon>
        <taxon>Embryophyta</taxon>
        <taxon>Tracheophyta</taxon>
        <taxon>Spermatophyta</taxon>
        <taxon>Magnoliopsida</taxon>
        <taxon>eudicotyledons</taxon>
        <taxon>Gunneridae</taxon>
        <taxon>Pentapetalae</taxon>
        <taxon>rosids</taxon>
        <taxon>malvids</taxon>
        <taxon>Myrtales</taxon>
        <taxon>Lythraceae</taxon>
        <taxon>Punica</taxon>
    </lineage>
</organism>
<feature type="signal peptide" evidence="19">
    <location>
        <begin position="1"/>
        <end position="21"/>
    </location>
</feature>
<dbReference type="GO" id="GO:0015276">
    <property type="term" value="F:ligand-gated monoatomic ion channel activity"/>
    <property type="evidence" value="ECO:0007669"/>
    <property type="project" value="InterPro"/>
</dbReference>
<dbReference type="GO" id="GO:0004930">
    <property type="term" value="F:G protein-coupled receptor activity"/>
    <property type="evidence" value="ECO:0007669"/>
    <property type="project" value="InterPro"/>
</dbReference>
<accession>A0A6P8C158</accession>
<evidence type="ECO:0000256" key="1">
    <source>
        <dbReference type="ARBA" id="ARBA00004141"/>
    </source>
</evidence>
<evidence type="ECO:0000256" key="17">
    <source>
        <dbReference type="SAM" id="MobiDB-lite"/>
    </source>
</evidence>
<name>A0A6P8C158_PUNGR</name>
<dbReference type="Pfam" id="PF10613">
    <property type="entry name" value="Lig_chan-Glu_bd"/>
    <property type="match status" value="1"/>
</dbReference>
<dbReference type="InterPro" id="IPR001320">
    <property type="entry name" value="Iontro_rcpt_C"/>
</dbReference>
<reference evidence="22" key="2">
    <citation type="submission" date="2025-08" db="UniProtKB">
        <authorList>
            <consortium name="RefSeq"/>
        </authorList>
    </citation>
    <scope>IDENTIFICATION</scope>
    <source>
        <tissue evidence="22">Leaf</tissue>
    </source>
</reference>
<dbReference type="PRINTS" id="PR00248">
    <property type="entry name" value="GPCRMGR"/>
</dbReference>
<dbReference type="FunFam" id="3.40.190.10:FF:000103">
    <property type="entry name" value="Glutamate receptor"/>
    <property type="match status" value="1"/>
</dbReference>
<protein>
    <recommendedName>
        <fullName evidence="15">Glutamate receptor</fullName>
    </recommendedName>
</protein>
<keyword evidence="13 15" id="KW-0407">Ion channel</keyword>
<dbReference type="InterPro" id="IPR019594">
    <property type="entry name" value="Glu/Gly-bd"/>
</dbReference>
<dbReference type="PIRSF" id="PIRSF037090">
    <property type="entry name" value="Iontro_Glu-like_rcpt_pln"/>
    <property type="match status" value="1"/>
</dbReference>
<keyword evidence="21" id="KW-1185">Reference proteome</keyword>
<dbReference type="GO" id="GO:0016020">
    <property type="term" value="C:membrane"/>
    <property type="evidence" value="ECO:0007669"/>
    <property type="project" value="UniProtKB-SubCell"/>
</dbReference>
<keyword evidence="16" id="KW-1015">Disulfide bond</keyword>
<dbReference type="CDD" id="cd13686">
    <property type="entry name" value="GluR_Plant"/>
    <property type="match status" value="1"/>
</dbReference>
<gene>
    <name evidence="22" type="primary">LOC116192069</name>
</gene>
<dbReference type="Pfam" id="PF01094">
    <property type="entry name" value="ANF_receptor"/>
    <property type="match status" value="1"/>
</dbReference>
<keyword evidence="8 15" id="KW-0406">Ion transport</keyword>
<evidence type="ECO:0000256" key="18">
    <source>
        <dbReference type="SAM" id="Phobius"/>
    </source>
</evidence>
<dbReference type="PANTHER" id="PTHR34836">
    <property type="entry name" value="OS06G0188250 PROTEIN"/>
    <property type="match status" value="1"/>
</dbReference>
<evidence type="ECO:0000256" key="4">
    <source>
        <dbReference type="ARBA" id="ARBA00022448"/>
    </source>
</evidence>
<evidence type="ECO:0000256" key="6">
    <source>
        <dbReference type="ARBA" id="ARBA00022729"/>
    </source>
</evidence>
<dbReference type="SUPFAM" id="SSF53822">
    <property type="entry name" value="Periplasmic binding protein-like I"/>
    <property type="match status" value="1"/>
</dbReference>
<dbReference type="SMART" id="SM00079">
    <property type="entry name" value="PBPe"/>
    <property type="match status" value="1"/>
</dbReference>